<evidence type="ECO:0000256" key="5">
    <source>
        <dbReference type="ARBA" id="ARBA00022989"/>
    </source>
</evidence>
<keyword evidence="11" id="KW-1185">Reference proteome</keyword>
<evidence type="ECO:0000256" key="4">
    <source>
        <dbReference type="ARBA" id="ARBA00022692"/>
    </source>
</evidence>
<dbReference type="KEGG" id="bwa:HLV38_04505"/>
<evidence type="ECO:0000256" key="7">
    <source>
        <dbReference type="RuleBase" id="RU366058"/>
    </source>
</evidence>
<dbReference type="InterPro" id="IPR015414">
    <property type="entry name" value="TMEM64"/>
</dbReference>
<feature type="transmembrane region" description="Helical" evidence="7">
    <location>
        <begin position="59"/>
        <end position="83"/>
    </location>
</feature>
<evidence type="ECO:0000256" key="2">
    <source>
        <dbReference type="ARBA" id="ARBA00008640"/>
    </source>
</evidence>
<dbReference type="Proteomes" id="UP000503297">
    <property type="component" value="Chromosome"/>
</dbReference>
<evidence type="ECO:0000313" key="11">
    <source>
        <dbReference type="Proteomes" id="UP000503297"/>
    </source>
</evidence>
<evidence type="ECO:0000256" key="3">
    <source>
        <dbReference type="ARBA" id="ARBA00022475"/>
    </source>
</evidence>
<sequence>MTQSHQQDPNIAPTPKGEVRPAARPSSVQLDEAFRPDEAVESPAVATPAGKRGIERDDVVRFAALLGIAVACVAATVLLWPNIMDLFSEGGVERLVEQVRGAGPWGVAILLGMQLLQIIVAFIPGEVVQVAAGLMYGPWWGALIILIGAALSSAIVYEMVHRLGAPFVQKMVPEKYLNQIRRFEESSKFEVVVFVLFLIPGLPKDAFTYLLPLTSIRIRPFLLITTIARAPGVLASTFAAAGFADGNLGMSIAVIVVVGGIALVGILFQDRVVDLVDRVMRRMCAAKGDEGR</sequence>
<dbReference type="AlphaFoldDB" id="A0A6M8J9H7"/>
<keyword evidence="5 7" id="KW-1133">Transmembrane helix</keyword>
<keyword evidence="6 7" id="KW-0472">Membrane</keyword>
<feature type="transmembrane region" description="Helical" evidence="7">
    <location>
        <begin position="136"/>
        <end position="157"/>
    </location>
</feature>
<dbReference type="PANTHER" id="PTHR12677:SF59">
    <property type="entry name" value="GOLGI APPARATUS MEMBRANE PROTEIN TVP38-RELATED"/>
    <property type="match status" value="1"/>
</dbReference>
<dbReference type="PANTHER" id="PTHR12677">
    <property type="entry name" value="GOLGI APPARATUS MEMBRANE PROTEIN TVP38-RELATED"/>
    <property type="match status" value="1"/>
</dbReference>
<protein>
    <recommendedName>
        <fullName evidence="7">TVP38/TMEM64 family membrane protein</fullName>
    </recommendedName>
</protein>
<reference evidence="11" key="1">
    <citation type="submission" date="2020-05" db="EMBL/GenBank/DDBJ databases">
        <title>Novel species in genus Nocardioides.</title>
        <authorList>
            <person name="Zhang G."/>
        </authorList>
    </citation>
    <scope>NUCLEOTIDE SEQUENCE [LARGE SCALE GENOMIC DNA]</scope>
    <source>
        <strain evidence="11">zg-1050</strain>
    </source>
</reference>
<feature type="transmembrane region" description="Helical" evidence="7">
    <location>
        <begin position="222"/>
        <end position="244"/>
    </location>
</feature>
<organism evidence="10 11">
    <name type="scientific">Berryella wangjianweii</name>
    <dbReference type="NCBI Taxonomy" id="2734634"/>
    <lineage>
        <taxon>Bacteria</taxon>
        <taxon>Bacillati</taxon>
        <taxon>Actinomycetota</taxon>
        <taxon>Coriobacteriia</taxon>
        <taxon>Eggerthellales</taxon>
        <taxon>Eggerthellaceae</taxon>
        <taxon>Berryella</taxon>
    </lineage>
</organism>
<evidence type="ECO:0000256" key="6">
    <source>
        <dbReference type="ARBA" id="ARBA00023136"/>
    </source>
</evidence>
<comment type="subcellular location">
    <subcellularLocation>
        <location evidence="1 7">Cell membrane</location>
        <topology evidence="1 7">Multi-pass membrane protein</topology>
    </subcellularLocation>
</comment>
<dbReference type="RefSeq" id="WP_173164601.1">
    <property type="nucleotide sequence ID" value="NZ_CP053716.1"/>
</dbReference>
<gene>
    <name evidence="10" type="ORF">HLV38_04505</name>
</gene>
<keyword evidence="3 7" id="KW-1003">Cell membrane</keyword>
<keyword evidence="4 7" id="KW-0812">Transmembrane</keyword>
<evidence type="ECO:0000259" key="9">
    <source>
        <dbReference type="Pfam" id="PF09335"/>
    </source>
</evidence>
<evidence type="ECO:0000256" key="8">
    <source>
        <dbReference type="SAM" id="MobiDB-lite"/>
    </source>
</evidence>
<accession>A0A6M8J9H7</accession>
<feature type="transmembrane region" description="Helical" evidence="7">
    <location>
        <begin position="103"/>
        <end position="124"/>
    </location>
</feature>
<proteinExistence type="inferred from homology"/>
<feature type="region of interest" description="Disordered" evidence="8">
    <location>
        <begin position="1"/>
        <end position="34"/>
    </location>
</feature>
<feature type="transmembrane region" description="Helical" evidence="7">
    <location>
        <begin position="250"/>
        <end position="268"/>
    </location>
</feature>
<comment type="similarity">
    <text evidence="2 7">Belongs to the TVP38/TMEM64 family.</text>
</comment>
<feature type="transmembrane region" description="Helical" evidence="7">
    <location>
        <begin position="191"/>
        <end position="210"/>
    </location>
</feature>
<dbReference type="EMBL" id="CP053716">
    <property type="protein sequence ID" value="QKF07462.1"/>
    <property type="molecule type" value="Genomic_DNA"/>
</dbReference>
<feature type="domain" description="VTT" evidence="9">
    <location>
        <begin position="123"/>
        <end position="239"/>
    </location>
</feature>
<name>A0A6M8J9H7_9ACTN</name>
<dbReference type="InterPro" id="IPR032816">
    <property type="entry name" value="VTT_dom"/>
</dbReference>
<evidence type="ECO:0000256" key="1">
    <source>
        <dbReference type="ARBA" id="ARBA00004651"/>
    </source>
</evidence>
<dbReference type="GO" id="GO:0005886">
    <property type="term" value="C:plasma membrane"/>
    <property type="evidence" value="ECO:0007669"/>
    <property type="project" value="UniProtKB-SubCell"/>
</dbReference>
<dbReference type="Pfam" id="PF09335">
    <property type="entry name" value="VTT_dom"/>
    <property type="match status" value="1"/>
</dbReference>
<evidence type="ECO:0000313" key="10">
    <source>
        <dbReference type="EMBL" id="QKF07462.1"/>
    </source>
</evidence>